<feature type="compositionally biased region" description="Low complexity" evidence="1">
    <location>
        <begin position="1"/>
        <end position="14"/>
    </location>
</feature>
<gene>
    <name evidence="2" type="ORF">Q4I31_001350</name>
</gene>
<feature type="compositionally biased region" description="Low complexity" evidence="1">
    <location>
        <begin position="200"/>
        <end position="217"/>
    </location>
</feature>
<feature type="region of interest" description="Disordered" evidence="1">
    <location>
        <begin position="1463"/>
        <end position="1491"/>
    </location>
</feature>
<feature type="compositionally biased region" description="Polar residues" evidence="1">
    <location>
        <begin position="1975"/>
        <end position="1995"/>
    </location>
</feature>
<organism evidence="2 3">
    <name type="scientific">Leishmania lindenbergi</name>
    <dbReference type="NCBI Taxonomy" id="651832"/>
    <lineage>
        <taxon>Eukaryota</taxon>
        <taxon>Discoba</taxon>
        <taxon>Euglenozoa</taxon>
        <taxon>Kinetoplastea</taxon>
        <taxon>Metakinetoplastina</taxon>
        <taxon>Trypanosomatida</taxon>
        <taxon>Trypanosomatidae</taxon>
        <taxon>Leishmaniinae</taxon>
        <taxon>Leishmania</taxon>
    </lineage>
</organism>
<feature type="region of interest" description="Disordered" evidence="1">
    <location>
        <begin position="726"/>
        <end position="765"/>
    </location>
</feature>
<feature type="compositionally biased region" description="Low complexity" evidence="1">
    <location>
        <begin position="1941"/>
        <end position="1960"/>
    </location>
</feature>
<feature type="compositionally biased region" description="Low complexity" evidence="1">
    <location>
        <begin position="749"/>
        <end position="763"/>
    </location>
</feature>
<accession>A0AAW3ASK7</accession>
<keyword evidence="3" id="KW-1185">Reference proteome</keyword>
<feature type="region of interest" description="Disordered" evidence="1">
    <location>
        <begin position="2171"/>
        <end position="2218"/>
    </location>
</feature>
<feature type="region of interest" description="Disordered" evidence="1">
    <location>
        <begin position="894"/>
        <end position="934"/>
    </location>
</feature>
<feature type="region of interest" description="Disordered" evidence="1">
    <location>
        <begin position="981"/>
        <end position="1002"/>
    </location>
</feature>
<reference evidence="2 3" key="1">
    <citation type="submission" date="2024-02" db="EMBL/GenBank/DDBJ databases">
        <title>FIRST GENOME SEQUENCES OF Leishmania (Viannia) shawi, Leishmania (Viannia) lindenbergi AND Leishmania (Viannia) utingensis.</title>
        <authorList>
            <person name="Resadore F."/>
            <person name="Custodio M.G.F."/>
            <person name="Boite M.C."/>
            <person name="Cupolillo E."/>
            <person name="Ferreira G.E.M."/>
        </authorList>
    </citation>
    <scope>NUCLEOTIDE SEQUENCE [LARGE SCALE GENOMIC DNA]</scope>
    <source>
        <strain evidence="2 3">MHOM/BR/1966/M15733</strain>
    </source>
</reference>
<feature type="compositionally biased region" description="Polar residues" evidence="1">
    <location>
        <begin position="1930"/>
        <end position="1940"/>
    </location>
</feature>
<feature type="region of interest" description="Disordered" evidence="1">
    <location>
        <begin position="1227"/>
        <end position="1247"/>
    </location>
</feature>
<evidence type="ECO:0000256" key="1">
    <source>
        <dbReference type="SAM" id="MobiDB-lite"/>
    </source>
</evidence>
<feature type="region of interest" description="Disordered" evidence="1">
    <location>
        <begin position="194"/>
        <end position="257"/>
    </location>
</feature>
<feature type="region of interest" description="Disordered" evidence="1">
    <location>
        <begin position="465"/>
        <end position="513"/>
    </location>
</feature>
<sequence length="2387" mass="251887">MSASASSFASPALAVGRSSPNARPLRPLQSTDAVSTEHAGAHATAPTGRPLSRASSSQLIFTQPPEEPLRARPPTSSLEEQELCIGSAAVADERMQRTELLGLIARFSRSLMPVTERLIRLRGALKGLQEQLIVTTPAAAVISATSGASAGASISSVNVSEASPSPRLCVAGASDVDVEEVLYFLVHRDPPPHRRGAGSGVARGASGIRSPAFSSGSIPGGRPPIPDAGLLVTPRTSPSSTMPRRWSRLESGGGGAEANVMTSASGLWPTSAIGFGDASCPSSPSAPSFRFPSTPPLALTHVSGTYAMMHDSPSPSAISHPCSPLMIDSPSLDQLPVPMMHSCIASGVHHCGVQGSQDNVAISSYPLQTVPSPPLPAMASATTTSATISAAAHNLHQHRALSPHPPPLSVTVGGPQATTPPPPLPAAPANHHVCRVRSTRSLESRMLLSSPFGVVAKDAEAPSYESLPQMVPRDTSSTVEVASEEGAESASTPSMSLSSTMPDLSATPLPPLPGFSTLTTLEVSGVPSRTPSLQPGTSTVVSLTSPTHQSIIVPGAVNYTVGASSGAAVTSFRRRTGSSQTFAGSSPSPACESPASPTPIMINSLQRTSSQYSEVSEQLHRHHRSLLGSSVLPGTARFITLPTPFFPRAGVSLPGSGGRSLREDSTILSRASSVAAPAMRYVQRVQRRVLTVSQMQLRLSAWDLFHPEHIGARYRAALQATAAASGVTSPSVSPTSGEQSKRRAKNGRESGMSSSGSRLSNSRYQEYSQHSYGTNAVSEMSQRALPGPHWLVSMIEDSVLRYEPLPSAEQPPPYMQSPPVATTADFIFLCVPYETLARGMEQEVRRGSGISSSNLFGVSADDVGVPVSGDVEVEEVAAVLDILFGLFSGTKQQHLRGQSQRPQLHNATSEAKSRLERVNSASGGGGEQHVTDSLSSYPHVATRSFIDTIREGSHDDEMALHEPTTPEASSQRVRVFTAGTSSAADFPSSTSKRLESTGSLDSDTAILPPQYHMVPGLPVSSSDEWLLPLRQALVDRTIFLLVKPGYEESPKTSGHRAGMSSSTEDADGAFDKRVVHHFLKFAKKHYGVTVQPWRVTIFSYRDATRARNVMLALYAQRLRQQPQQRRRLSINSHSSAEALPQTPRSCSAGEDDVAGKVAPAGCADAFAGSTTSPAPRSGARRSFISTHESSCIAAEVPARTTPGRGQTLDGASLASASRLTLTSLVSGSEGRRGCRDGASCPHDSESGQREFSGAAYALLTQSLCVPPLSVALAQYAPLLERHTASRPCSPARFATGTGLAVSTMDEPAEGAAPADVSDSGVDAVAAAAVTCTHVEEVTWGSSGAAGVGSALRYFQHAAATHRVPRAGFLVMVWSWQLSALLPVIIKDAQSRCNRLRHSSRHAQHKLHGVQRSVELHLAASPAKSVAALEVRLQVGFHEVAQRFLQDLRRLFISAGSAIAATDSSPVSKASSSSSSSAWPTTGPSAYGQRQQQVPPLAPLDALLVYDSPALREAYQRLTRAVFQFHAFYLAGQFAFDARSPRQFSRTHQDVAHERKPSQPPWATSVYEQCYRALREAMCRSQVQLYTPLRSCKGLTVAPPGESCTRPGTPSPAPLPPPVRAITSATATPTRPASRPTPPHRATPAPMTAKGETEEVPMPKVDLRSGSRPRCHSCLKNAAGSATSSVKESTPLRPAPRSEPIAASHPVAVKDGSDGQPLRQFFSAPSFLTSAAWEPAATACPGVASAESTATKSDKDSGHGVPREERMTQRRPSQQASDGGADVDGISRLGFEALQQRCLIMEHQLIAHVSQINTEIINFLLATCVAAVPHLQHDCVGAELTRVKDAHAEIVSSFTAVRGRKDAAIAMSHLYARLEEWGADMSHLVSVVRSRPHLEKFITQLRAVLCEDEVRALAVFRGGTDGGQESEDAMRQTSQVSDTPLSSPSAATAARRRSGAAAVRSPLISGTAGASDRLNSRQSASKGSAEQHAATSSSLRSTPCAFASKPLAVVVGHRSARMLRYYICLACKQHGTTNGSGTLSDTGTLVNAQRSGVFGDMLASPSPSRSLHSVQGGISTPISLHHSSRVKEAGGGRGVLDSSVSLSSMSAAWNREEQCLRAEGSGRSQRACGSGGTTSTTVAAFFASPSQPPMAAVSAEMLAALEVVKQGPLTAQRHASAPHALPDAEPGAIALNRDGSLATPTSTGGISATHENKQALNPADGTELRQFVVPVNTSAAAAAAPRCADAGGSAWKTQLAQWRSTMTEAERPAHDASAAPLLWIVLDAWDETLLRMPYGLLLHVDTASYAESLNRMSGDLMKMQQRWTSRCKDSLARVKRQLKAMEEDLSRICDERGRARVEYVQELRAVFDAASLLAAPGVASSLSAYSSL</sequence>
<dbReference type="PANTHER" id="PTHR23330">
    <property type="entry name" value="P300 TRANSCRIPTIONAL COFACTOR JMY-RELATED"/>
    <property type="match status" value="1"/>
</dbReference>
<feature type="compositionally biased region" description="Low complexity" evidence="1">
    <location>
        <begin position="488"/>
        <end position="505"/>
    </location>
</feature>
<feature type="compositionally biased region" description="Low complexity" evidence="1">
    <location>
        <begin position="726"/>
        <end position="737"/>
    </location>
</feature>
<dbReference type="EMBL" id="JBAMZK010000008">
    <property type="protein sequence ID" value="KAL0512249.1"/>
    <property type="molecule type" value="Genomic_DNA"/>
</dbReference>
<feature type="region of interest" description="Disordered" evidence="1">
    <location>
        <begin position="394"/>
        <end position="430"/>
    </location>
</feature>
<feature type="compositionally biased region" description="Polar residues" evidence="1">
    <location>
        <begin position="894"/>
        <end position="910"/>
    </location>
</feature>
<feature type="region of interest" description="Disordered" evidence="1">
    <location>
        <begin position="1917"/>
        <end position="1995"/>
    </location>
</feature>
<comment type="caution">
    <text evidence="2">The sequence shown here is derived from an EMBL/GenBank/DDBJ whole genome shotgun (WGS) entry which is preliminary data.</text>
</comment>
<proteinExistence type="predicted"/>
<feature type="region of interest" description="Disordered" evidence="1">
    <location>
        <begin position="1743"/>
        <end position="1781"/>
    </location>
</feature>
<name>A0AAW3ASK7_9TRYP</name>
<protein>
    <submittedName>
        <fullName evidence="2">Uncharacterized protein</fullName>
    </submittedName>
</protein>
<dbReference type="PANTHER" id="PTHR23330:SF9">
    <property type="entry name" value="PROLINE-RICH PROTEIN 11"/>
    <property type="match status" value="1"/>
</dbReference>
<feature type="region of interest" description="Disordered" evidence="1">
    <location>
        <begin position="1122"/>
        <end position="1153"/>
    </location>
</feature>
<feature type="region of interest" description="Disordered" evidence="1">
    <location>
        <begin position="1"/>
        <end position="58"/>
    </location>
</feature>
<feature type="region of interest" description="Disordered" evidence="1">
    <location>
        <begin position="1625"/>
        <end position="1715"/>
    </location>
</feature>
<evidence type="ECO:0000313" key="2">
    <source>
        <dbReference type="EMBL" id="KAL0512249.1"/>
    </source>
</evidence>
<evidence type="ECO:0000313" key="3">
    <source>
        <dbReference type="Proteomes" id="UP001500131"/>
    </source>
</evidence>
<dbReference type="Proteomes" id="UP001500131">
    <property type="component" value="Unassembled WGS sequence"/>
</dbReference>
<feature type="compositionally biased region" description="Basic and acidic residues" evidence="1">
    <location>
        <begin position="1751"/>
        <end position="1767"/>
    </location>
</feature>